<name>A0ACB8XVR9_9ASTR</name>
<protein>
    <submittedName>
        <fullName evidence="1">Uncharacterized protein</fullName>
    </submittedName>
</protein>
<gene>
    <name evidence="1" type="ORF">L1987_84865</name>
</gene>
<organism evidence="1 2">
    <name type="scientific">Smallanthus sonchifolius</name>
    <dbReference type="NCBI Taxonomy" id="185202"/>
    <lineage>
        <taxon>Eukaryota</taxon>
        <taxon>Viridiplantae</taxon>
        <taxon>Streptophyta</taxon>
        <taxon>Embryophyta</taxon>
        <taxon>Tracheophyta</taxon>
        <taxon>Spermatophyta</taxon>
        <taxon>Magnoliopsida</taxon>
        <taxon>eudicotyledons</taxon>
        <taxon>Gunneridae</taxon>
        <taxon>Pentapetalae</taxon>
        <taxon>asterids</taxon>
        <taxon>campanulids</taxon>
        <taxon>Asterales</taxon>
        <taxon>Asteraceae</taxon>
        <taxon>Asteroideae</taxon>
        <taxon>Heliantheae alliance</taxon>
        <taxon>Millerieae</taxon>
        <taxon>Smallanthus</taxon>
    </lineage>
</organism>
<dbReference type="Proteomes" id="UP001056120">
    <property type="component" value="Linkage Group LG29"/>
</dbReference>
<evidence type="ECO:0000313" key="1">
    <source>
        <dbReference type="EMBL" id="KAI3675277.1"/>
    </source>
</evidence>
<accession>A0ACB8XVR9</accession>
<dbReference type="EMBL" id="CM042046">
    <property type="protein sequence ID" value="KAI3675277.1"/>
    <property type="molecule type" value="Genomic_DNA"/>
</dbReference>
<proteinExistence type="predicted"/>
<evidence type="ECO:0000313" key="2">
    <source>
        <dbReference type="Proteomes" id="UP001056120"/>
    </source>
</evidence>
<reference evidence="1 2" key="2">
    <citation type="journal article" date="2022" name="Mol. Ecol. Resour.">
        <title>The genomes of chicory, endive, great burdock and yacon provide insights into Asteraceae paleo-polyploidization history and plant inulin production.</title>
        <authorList>
            <person name="Fan W."/>
            <person name="Wang S."/>
            <person name="Wang H."/>
            <person name="Wang A."/>
            <person name="Jiang F."/>
            <person name="Liu H."/>
            <person name="Zhao H."/>
            <person name="Xu D."/>
            <person name="Zhang Y."/>
        </authorList>
    </citation>
    <scope>NUCLEOTIDE SEQUENCE [LARGE SCALE GENOMIC DNA]</scope>
    <source>
        <strain evidence="2">cv. Yunnan</strain>
        <tissue evidence="1">Leaves</tissue>
    </source>
</reference>
<reference evidence="2" key="1">
    <citation type="journal article" date="2022" name="Mol. Ecol. Resour.">
        <title>The genomes of chicory, endive, great burdock and yacon provide insights into Asteraceae palaeo-polyploidization history and plant inulin production.</title>
        <authorList>
            <person name="Fan W."/>
            <person name="Wang S."/>
            <person name="Wang H."/>
            <person name="Wang A."/>
            <person name="Jiang F."/>
            <person name="Liu H."/>
            <person name="Zhao H."/>
            <person name="Xu D."/>
            <person name="Zhang Y."/>
        </authorList>
    </citation>
    <scope>NUCLEOTIDE SEQUENCE [LARGE SCALE GENOMIC DNA]</scope>
    <source>
        <strain evidence="2">cv. Yunnan</strain>
    </source>
</reference>
<sequence length="173" mass="20152">MALICTKSLLQITLIFAIFAVGSSNVNFGKEPQNWKFNFNYTNEPYTYPKHVQSSRRIIVGGSNNWRFGFNYTEWAMTTAPFFFNDTLVFKFDPPSDTNIHPHSIYLLPNLWSFLRCDLRWAKRVANTSQGGGEGFEFVLNKWKPYYFACGESNGFHCQSGMKFFVMPSFRWN</sequence>
<keyword evidence="2" id="KW-1185">Reference proteome</keyword>
<comment type="caution">
    <text evidence="1">The sequence shown here is derived from an EMBL/GenBank/DDBJ whole genome shotgun (WGS) entry which is preliminary data.</text>
</comment>